<sequence length="186" mass="21371">MQRQYRTAASHLLNLASRPMRAVLFLGYDGCLHPMPVSHTGHEPILHDESSAFFEHASDLAMLLAPYPDIDIVLSTDWVGCYGAAAAISHLPEPLQQRVVGTIDEFNHDPLKPVLVSKFDRIMYYVTRRRVDFWLAVHFDDGAWPRAFITHLVWSDPHLGIGKQTIRDDLKDKLCLLNARSQRWRW</sequence>
<evidence type="ECO:0000313" key="1">
    <source>
        <dbReference type="EMBL" id="CAJ0800251.1"/>
    </source>
</evidence>
<reference evidence="1 2" key="1">
    <citation type="submission" date="2023-07" db="EMBL/GenBank/DDBJ databases">
        <authorList>
            <person name="Peeters C."/>
        </authorList>
    </citation>
    <scope>NUCLEOTIDE SEQUENCE [LARGE SCALE GENOMIC DNA]</scope>
    <source>
        <strain evidence="1 2">LMG 7141</strain>
    </source>
</reference>
<dbReference type="Proteomes" id="UP001189616">
    <property type="component" value="Unassembled WGS sequence"/>
</dbReference>
<dbReference type="Pfam" id="PF18143">
    <property type="entry name" value="HAD_SAK_2"/>
    <property type="match status" value="1"/>
</dbReference>
<keyword evidence="2" id="KW-1185">Reference proteome</keyword>
<dbReference type="EMBL" id="CATYWO010000008">
    <property type="protein sequence ID" value="CAJ0800251.1"/>
    <property type="molecule type" value="Genomic_DNA"/>
</dbReference>
<organism evidence="1 2">
    <name type="scientific">Ralstonia condita</name>
    <dbReference type="NCBI Taxonomy" id="3058600"/>
    <lineage>
        <taxon>Bacteria</taxon>
        <taxon>Pseudomonadati</taxon>
        <taxon>Pseudomonadota</taxon>
        <taxon>Betaproteobacteria</taxon>
        <taxon>Burkholderiales</taxon>
        <taxon>Burkholderiaceae</taxon>
        <taxon>Ralstonia</taxon>
    </lineage>
</organism>
<protein>
    <submittedName>
        <fullName evidence="1">Uncharacterized protein</fullName>
    </submittedName>
</protein>
<dbReference type="RefSeq" id="WP_316659414.1">
    <property type="nucleotide sequence ID" value="NZ_CATYWO010000008.1"/>
</dbReference>
<name>A0ABN9J6F5_9RALS</name>
<proteinExistence type="predicted"/>
<evidence type="ECO:0000313" key="2">
    <source>
        <dbReference type="Proteomes" id="UP001189616"/>
    </source>
</evidence>
<gene>
    <name evidence="1" type="ORF">LMG7141_03796</name>
</gene>
<accession>A0ABN9J6F5</accession>
<comment type="caution">
    <text evidence="1">The sequence shown here is derived from an EMBL/GenBank/DDBJ whole genome shotgun (WGS) entry which is preliminary data.</text>
</comment>